<evidence type="ECO:0000313" key="2">
    <source>
        <dbReference type="EMBL" id="KAF0448579.1"/>
    </source>
</evidence>
<dbReference type="OrthoDB" id="3366231at2759"/>
<sequence>MMNDIGDGISGENVSLPLLKMMCDINDVIDFTFPETTLNSLNECQKCAILCLLNSEVESINEIVLRRLKGDAINLYSTDSLADDDIARTNQTQRDTVNVELLNSFNATGIPRHCLTLKKGCVVTIMRNLSLHNGLCKNSRVIVLDIG</sequence>
<keyword evidence="3" id="KW-1185">Reference proteome</keyword>
<gene>
    <name evidence="2" type="ORF">F8M41_002639</name>
</gene>
<name>A0A8H3XEZ9_GIGMA</name>
<keyword evidence="2" id="KW-0347">Helicase</keyword>
<comment type="caution">
    <text evidence="2">The sequence shown here is derived from an EMBL/GenBank/DDBJ whole genome shotgun (WGS) entry which is preliminary data.</text>
</comment>
<dbReference type="Pfam" id="PF21530">
    <property type="entry name" value="Pif1_2B_dom"/>
    <property type="match status" value="1"/>
</dbReference>
<organism evidence="2 3">
    <name type="scientific">Gigaspora margarita</name>
    <dbReference type="NCBI Taxonomy" id="4874"/>
    <lineage>
        <taxon>Eukaryota</taxon>
        <taxon>Fungi</taxon>
        <taxon>Fungi incertae sedis</taxon>
        <taxon>Mucoromycota</taxon>
        <taxon>Glomeromycotina</taxon>
        <taxon>Glomeromycetes</taxon>
        <taxon>Diversisporales</taxon>
        <taxon>Gigasporaceae</taxon>
        <taxon>Gigaspora</taxon>
    </lineage>
</organism>
<dbReference type="PANTHER" id="PTHR10492">
    <property type="match status" value="1"/>
</dbReference>
<dbReference type="PANTHER" id="PTHR10492:SF57">
    <property type="entry name" value="ATP-DEPENDENT DNA HELICASE"/>
    <property type="match status" value="1"/>
</dbReference>
<dbReference type="InterPro" id="IPR049163">
    <property type="entry name" value="Pif1-like_2B_dom"/>
</dbReference>
<protein>
    <submittedName>
        <fullName evidence="2">ATP-dependent DNA helicase PIF1</fullName>
    </submittedName>
</protein>
<dbReference type="GO" id="GO:0004386">
    <property type="term" value="F:helicase activity"/>
    <property type="evidence" value="ECO:0007669"/>
    <property type="project" value="UniProtKB-KW"/>
</dbReference>
<evidence type="ECO:0000313" key="3">
    <source>
        <dbReference type="Proteomes" id="UP000439903"/>
    </source>
</evidence>
<reference evidence="2 3" key="1">
    <citation type="journal article" date="2019" name="Environ. Microbiol.">
        <title>At the nexus of three kingdoms: the genome of the mycorrhizal fungus Gigaspora margarita provides insights into plant, endobacterial and fungal interactions.</title>
        <authorList>
            <person name="Venice F."/>
            <person name="Ghignone S."/>
            <person name="Salvioli di Fossalunga A."/>
            <person name="Amselem J."/>
            <person name="Novero M."/>
            <person name="Xianan X."/>
            <person name="Sedzielewska Toro K."/>
            <person name="Morin E."/>
            <person name="Lipzen A."/>
            <person name="Grigoriev I.V."/>
            <person name="Henrissat B."/>
            <person name="Martin F.M."/>
            <person name="Bonfante P."/>
        </authorList>
    </citation>
    <scope>NUCLEOTIDE SEQUENCE [LARGE SCALE GENOMIC DNA]</scope>
    <source>
        <strain evidence="2 3">BEG34</strain>
    </source>
</reference>
<dbReference type="AlphaFoldDB" id="A0A8H3XEZ9"/>
<keyword evidence="2" id="KW-0547">Nucleotide-binding</keyword>
<keyword evidence="2" id="KW-0067">ATP-binding</keyword>
<evidence type="ECO:0000259" key="1">
    <source>
        <dbReference type="Pfam" id="PF21530"/>
    </source>
</evidence>
<keyword evidence="2" id="KW-0378">Hydrolase</keyword>
<accession>A0A8H3XEZ9</accession>
<proteinExistence type="predicted"/>
<feature type="domain" description="DNA helicase Pif1-like 2B" evidence="1">
    <location>
        <begin position="100"/>
        <end position="144"/>
    </location>
</feature>
<dbReference type="EMBL" id="WTPW01001227">
    <property type="protein sequence ID" value="KAF0448579.1"/>
    <property type="molecule type" value="Genomic_DNA"/>
</dbReference>
<dbReference type="Proteomes" id="UP000439903">
    <property type="component" value="Unassembled WGS sequence"/>
</dbReference>